<evidence type="ECO:0000313" key="2">
    <source>
        <dbReference type="Ensembl" id="ENSSSCP00030035168.1"/>
    </source>
</evidence>
<dbReference type="AlphaFoldDB" id="A0A8D0XFJ9"/>
<dbReference type="Proteomes" id="UP000694570">
    <property type="component" value="Unplaced"/>
</dbReference>
<proteinExistence type="predicted"/>
<feature type="transmembrane region" description="Helical" evidence="1">
    <location>
        <begin position="79"/>
        <end position="100"/>
    </location>
</feature>
<organism evidence="2 3">
    <name type="scientific">Sus scrofa</name>
    <name type="common">Pig</name>
    <dbReference type="NCBI Taxonomy" id="9823"/>
    <lineage>
        <taxon>Eukaryota</taxon>
        <taxon>Metazoa</taxon>
        <taxon>Chordata</taxon>
        <taxon>Craniata</taxon>
        <taxon>Vertebrata</taxon>
        <taxon>Euteleostomi</taxon>
        <taxon>Mammalia</taxon>
        <taxon>Eutheria</taxon>
        <taxon>Laurasiatheria</taxon>
        <taxon>Artiodactyla</taxon>
        <taxon>Suina</taxon>
        <taxon>Suidae</taxon>
        <taxon>Sus</taxon>
    </lineage>
</organism>
<reference evidence="2" key="1">
    <citation type="submission" date="2025-08" db="UniProtKB">
        <authorList>
            <consortium name="Ensembl"/>
        </authorList>
    </citation>
    <scope>IDENTIFICATION</scope>
</reference>
<evidence type="ECO:0000256" key="1">
    <source>
        <dbReference type="SAM" id="Phobius"/>
    </source>
</evidence>
<keyword evidence="1" id="KW-0472">Membrane</keyword>
<keyword evidence="1" id="KW-1133">Transmembrane helix</keyword>
<evidence type="ECO:0000313" key="3">
    <source>
        <dbReference type="Proteomes" id="UP000694570"/>
    </source>
</evidence>
<dbReference type="Ensembl" id="ENSSSCT00030077036.1">
    <property type="protein sequence ID" value="ENSSSCP00030035168.1"/>
    <property type="gene ID" value="ENSSSCG00030055099.1"/>
</dbReference>
<feature type="transmembrane region" description="Helical" evidence="1">
    <location>
        <begin position="190"/>
        <end position="210"/>
    </location>
</feature>
<keyword evidence="1" id="KW-0812">Transmembrane</keyword>
<accession>A0A8D0XFJ9</accession>
<sequence>QGTNKNLSSEPGRKVATKQVKLLNATPLKPLLHLTINDKTDPWKTYTFSINNINSVITGSRILNLGVLLQHSGIFSFNYFLLFTAILAAYVVHILIRLCVQAAETEYKDVGDKAFNLPSKGVSSSTVTIKNMFSWQSFLNNLKTQIKAHIFFFIIGDHSPSIVREGETVQIILCKMVLFCLELCPKLKFLNYYFIVFFFFFFFFGIPIIISKWNVPCKITLDYIIRTYFELSKLSDSCKPNAFHMLKKMKYSIPDTSF</sequence>
<name>A0A8D0XFJ9_PIG</name>
<protein>
    <submittedName>
        <fullName evidence="2">Uncharacterized protein</fullName>
    </submittedName>
</protein>